<gene>
    <name evidence="2" type="ORF">LY89DRAFT_738824</name>
</gene>
<feature type="region of interest" description="Disordered" evidence="1">
    <location>
        <begin position="152"/>
        <end position="179"/>
    </location>
</feature>
<dbReference type="GeneID" id="28830131"/>
<dbReference type="AlphaFoldDB" id="A0A194WW62"/>
<feature type="compositionally biased region" description="Basic and acidic residues" evidence="1">
    <location>
        <begin position="209"/>
        <end position="220"/>
    </location>
</feature>
<keyword evidence="3" id="KW-1185">Reference proteome</keyword>
<dbReference type="KEGG" id="psco:LY89DRAFT_738824"/>
<organism evidence="2 3">
    <name type="scientific">Mollisia scopiformis</name>
    <name type="common">Conifer needle endophyte fungus</name>
    <name type="synonym">Phialocephala scopiformis</name>
    <dbReference type="NCBI Taxonomy" id="149040"/>
    <lineage>
        <taxon>Eukaryota</taxon>
        <taxon>Fungi</taxon>
        <taxon>Dikarya</taxon>
        <taxon>Ascomycota</taxon>
        <taxon>Pezizomycotina</taxon>
        <taxon>Leotiomycetes</taxon>
        <taxon>Helotiales</taxon>
        <taxon>Mollisiaceae</taxon>
        <taxon>Mollisia</taxon>
    </lineage>
</organism>
<accession>A0A194WW62</accession>
<name>A0A194WW62_MOLSC</name>
<dbReference type="InParanoid" id="A0A194WW62"/>
<evidence type="ECO:0000313" key="3">
    <source>
        <dbReference type="Proteomes" id="UP000070700"/>
    </source>
</evidence>
<reference evidence="2 3" key="1">
    <citation type="submission" date="2015-10" db="EMBL/GenBank/DDBJ databases">
        <title>Full genome of DAOMC 229536 Phialocephala scopiformis, a fungal endophyte of spruce producing the potent anti-insectan compound rugulosin.</title>
        <authorList>
            <consortium name="DOE Joint Genome Institute"/>
            <person name="Walker A.K."/>
            <person name="Frasz S.L."/>
            <person name="Seifert K.A."/>
            <person name="Miller J.D."/>
            <person name="Mondo S.J."/>
            <person name="Labutti K."/>
            <person name="Lipzen A."/>
            <person name="Dockter R."/>
            <person name="Kennedy M."/>
            <person name="Grigoriev I.V."/>
            <person name="Spatafora J.W."/>
        </authorList>
    </citation>
    <scope>NUCLEOTIDE SEQUENCE [LARGE SCALE GENOMIC DNA]</scope>
    <source>
        <strain evidence="2 3">CBS 120377</strain>
    </source>
</reference>
<dbReference type="OrthoDB" id="5575at2759"/>
<sequence length="231" mass="25998">MAQHPLEFTIKILERDVPQRYICAIEILDPDGIGSHSVVLDGLVLWLPIPPSILKIMTHSNKVRPNEKMISGQQILESSLHLDLIEHLDSEIILGSGLKDLSLAKRWIHPRRNSLAGSTLQDKERELGIVSLGTKDPAQNDEVPVYMPAPNGSNKRSASHGRVVHKHNHHHKGDRVHSHSQGAVHDEMKAWQLRSQLTDPCRDGSPTRNIEERRRQHGKDMGAIECMETLQ</sequence>
<evidence type="ECO:0000256" key="1">
    <source>
        <dbReference type="SAM" id="MobiDB-lite"/>
    </source>
</evidence>
<proteinExistence type="predicted"/>
<evidence type="ECO:0000313" key="2">
    <source>
        <dbReference type="EMBL" id="KUJ12206.1"/>
    </source>
</evidence>
<dbReference type="EMBL" id="KQ947425">
    <property type="protein sequence ID" value="KUJ12206.1"/>
    <property type="molecule type" value="Genomic_DNA"/>
</dbReference>
<dbReference type="RefSeq" id="XP_018066561.1">
    <property type="nucleotide sequence ID" value="XM_018220405.1"/>
</dbReference>
<feature type="region of interest" description="Disordered" evidence="1">
    <location>
        <begin position="198"/>
        <end position="220"/>
    </location>
</feature>
<dbReference type="Proteomes" id="UP000070700">
    <property type="component" value="Unassembled WGS sequence"/>
</dbReference>
<feature type="compositionally biased region" description="Basic residues" evidence="1">
    <location>
        <begin position="157"/>
        <end position="174"/>
    </location>
</feature>
<protein>
    <submittedName>
        <fullName evidence="2">Uncharacterized protein</fullName>
    </submittedName>
</protein>